<proteinExistence type="predicted"/>
<dbReference type="SUPFAM" id="SSF53474">
    <property type="entry name" value="alpha/beta-Hydrolases"/>
    <property type="match status" value="1"/>
</dbReference>
<organism evidence="2 3">
    <name type="scientific">Sulfurimonas diazotrophicus</name>
    <dbReference type="NCBI Taxonomy" id="3131939"/>
    <lineage>
        <taxon>Bacteria</taxon>
        <taxon>Pseudomonadati</taxon>
        <taxon>Campylobacterota</taxon>
        <taxon>Epsilonproteobacteria</taxon>
        <taxon>Campylobacterales</taxon>
        <taxon>Sulfurimonadaceae</taxon>
        <taxon>Sulfurimonas</taxon>
    </lineage>
</organism>
<keyword evidence="3" id="KW-1185">Reference proteome</keyword>
<protein>
    <recommendedName>
        <fullName evidence="1">Bacterial virulence factor lipase N-terminal domain-containing protein</fullName>
    </recommendedName>
</protein>
<name>A0ABZ3H8T1_9BACT</name>
<evidence type="ECO:0000313" key="2">
    <source>
        <dbReference type="EMBL" id="XAU14802.1"/>
    </source>
</evidence>
<dbReference type="RefSeq" id="WP_345972438.1">
    <property type="nucleotide sequence ID" value="NZ_CP147920.1"/>
</dbReference>
<dbReference type="InterPro" id="IPR029058">
    <property type="entry name" value="AB_hydrolase_fold"/>
</dbReference>
<reference evidence="2 3" key="1">
    <citation type="submission" date="2024-03" db="EMBL/GenBank/DDBJ databases">
        <title>Sulfurimonas sp. HSL3-1.</title>
        <authorList>
            <person name="Wang S."/>
        </authorList>
    </citation>
    <scope>NUCLEOTIDE SEQUENCE [LARGE SCALE GENOMIC DNA]</scope>
    <source>
        <strain evidence="2 3">HSL3-1</strain>
    </source>
</reference>
<dbReference type="Pfam" id="PF12262">
    <property type="entry name" value="Lipase_bact_N"/>
    <property type="match status" value="1"/>
</dbReference>
<gene>
    <name evidence="2" type="ORF">WCY31_11230</name>
</gene>
<accession>A0ABZ3H8T1</accession>
<dbReference type="Proteomes" id="UP001447842">
    <property type="component" value="Chromosome"/>
</dbReference>
<dbReference type="InterPro" id="IPR025920">
    <property type="entry name" value="Lipase_bact_N"/>
</dbReference>
<dbReference type="Gene3D" id="3.40.50.1820">
    <property type="entry name" value="alpha/beta hydrolase"/>
    <property type="match status" value="1"/>
</dbReference>
<feature type="domain" description="Bacterial virulence factor lipase N-terminal" evidence="1">
    <location>
        <begin position="89"/>
        <end position="212"/>
    </location>
</feature>
<dbReference type="EMBL" id="CP147920">
    <property type="protein sequence ID" value="XAU14802.1"/>
    <property type="molecule type" value="Genomic_DNA"/>
</dbReference>
<evidence type="ECO:0000259" key="1">
    <source>
        <dbReference type="Pfam" id="PF12262"/>
    </source>
</evidence>
<dbReference type="PROSITE" id="PS51257">
    <property type="entry name" value="PROKAR_LIPOPROTEIN"/>
    <property type="match status" value="1"/>
</dbReference>
<sequence length="706" mass="74434">MRHNRLTLTAAAFMLLFAGCDGDKSTDLQDSLNGQTVDDLIAGYTLFDPTTGTIPYPNNILFAPNSSGADDYDFGQTLNIPYEPSDADANVKRQLNTLTGFSTTMPITAPISEGVTLDASSLPVGVQLYKVDVNTTTGAVTGINTTLVYGVDFAAAQSGSTVAIVPMKPLESLTNYMAVLTNDLNDSDGRVLAPDYATALTLSPNPVEAGGAIDAESAAALEAIRQGNQAMLYALAVAGKDPTKTVQIWTFRTQMIGAVQSSIAQYAQNDTNAALAIQDVNITTKALFAQLGMDTTLMTGSAEIFAGTLANLPQYMPQGSPLNPLPVLAGEFSYSAPFVPIIEANITVPVVATVPSAASGCTKPAAGWPVVIYQHGITRVRTDLFVYGETLASACYVGIAIDLPLHGVTESNTTLNPFYMGALERTFNVDLVTENPYGTVVAYAPDGVIDSTGIHFMNLANVTTTRDNLQQTTSDLIELTNSIASAVVLELNATLSNLDGSRISFLSHSLGNIASIGYLNQTGALQSAVMMMPGQQMIPFLISSPVFAPEINAGLAVYGIMPGTPEYSAFLHATQTIIDDADPANYTAGIGAANTFPILEMQAIGDGTEGSGDQHIPAAVAGYPLAGGNPFIAFTQAKDLNKSALVGPYYFPDTNRTVTRVTAGEHRSPLDPQYGLDAFLEYHTELISFIYSNGTAIQVNDPSIIK</sequence>
<evidence type="ECO:0000313" key="3">
    <source>
        <dbReference type="Proteomes" id="UP001447842"/>
    </source>
</evidence>